<dbReference type="Proteomes" id="UP000015104">
    <property type="component" value="Unassembled WGS sequence"/>
</dbReference>
<dbReference type="AlphaFoldDB" id="T1K1P2"/>
<dbReference type="HOGENOM" id="CLU_3425237_0_0_1"/>
<evidence type="ECO:0000256" key="1">
    <source>
        <dbReference type="SAM" id="MobiDB-lite"/>
    </source>
</evidence>
<accession>T1K1P2</accession>
<keyword evidence="3" id="KW-1185">Reference proteome</keyword>
<dbReference type="EnsemblMetazoa" id="tetur04g02120.1">
    <property type="protein sequence ID" value="tetur04g02120.1"/>
    <property type="gene ID" value="tetur04g02120"/>
</dbReference>
<proteinExistence type="predicted"/>
<sequence>MALKTQNENFKGTKKKWLTKGW</sequence>
<feature type="region of interest" description="Disordered" evidence="1">
    <location>
        <begin position="1"/>
        <end position="22"/>
    </location>
</feature>
<dbReference type="EMBL" id="CAEY01001355">
    <property type="status" value="NOT_ANNOTATED_CDS"/>
    <property type="molecule type" value="Genomic_DNA"/>
</dbReference>
<evidence type="ECO:0000313" key="3">
    <source>
        <dbReference type="Proteomes" id="UP000015104"/>
    </source>
</evidence>
<reference evidence="3" key="1">
    <citation type="submission" date="2011-08" db="EMBL/GenBank/DDBJ databases">
        <authorList>
            <person name="Rombauts S."/>
        </authorList>
    </citation>
    <scope>NUCLEOTIDE SEQUENCE</scope>
    <source>
        <strain evidence="3">London</strain>
    </source>
</reference>
<feature type="compositionally biased region" description="Polar residues" evidence="1">
    <location>
        <begin position="1"/>
        <end position="10"/>
    </location>
</feature>
<feature type="compositionally biased region" description="Basic residues" evidence="1">
    <location>
        <begin position="12"/>
        <end position="22"/>
    </location>
</feature>
<reference evidence="2" key="2">
    <citation type="submission" date="2015-06" db="UniProtKB">
        <authorList>
            <consortium name="EnsemblMetazoa"/>
        </authorList>
    </citation>
    <scope>IDENTIFICATION</scope>
</reference>
<name>T1K1P2_TETUR</name>
<evidence type="ECO:0000313" key="2">
    <source>
        <dbReference type="EnsemblMetazoa" id="tetur04g02120.1"/>
    </source>
</evidence>
<organism evidence="2 3">
    <name type="scientific">Tetranychus urticae</name>
    <name type="common">Two-spotted spider mite</name>
    <dbReference type="NCBI Taxonomy" id="32264"/>
    <lineage>
        <taxon>Eukaryota</taxon>
        <taxon>Metazoa</taxon>
        <taxon>Ecdysozoa</taxon>
        <taxon>Arthropoda</taxon>
        <taxon>Chelicerata</taxon>
        <taxon>Arachnida</taxon>
        <taxon>Acari</taxon>
        <taxon>Acariformes</taxon>
        <taxon>Trombidiformes</taxon>
        <taxon>Prostigmata</taxon>
        <taxon>Eleutherengona</taxon>
        <taxon>Raphignathae</taxon>
        <taxon>Tetranychoidea</taxon>
        <taxon>Tetranychidae</taxon>
        <taxon>Tetranychus</taxon>
    </lineage>
</organism>
<protein>
    <submittedName>
        <fullName evidence="2">Uncharacterized protein</fullName>
    </submittedName>
</protein>